<evidence type="ECO:0000313" key="1">
    <source>
        <dbReference type="EMBL" id="KAH6947856.1"/>
    </source>
</evidence>
<proteinExistence type="predicted"/>
<dbReference type="EMBL" id="CM023481">
    <property type="protein sequence ID" value="KAH6947856.1"/>
    <property type="molecule type" value="Genomic_DNA"/>
</dbReference>
<sequence length="476" mass="53052">MRRPQPPVDHNCGSKCSLCGDPHLTADNSCAARYKTPYIIHKRIGEGRATIQAIYQQSGSSTLNNRTVSRSRNPAKGSRSRSRTPSRSRQHRSRSRSASASRSKSTNNPQVSFADTLKVTSTSLPLVRMPLRFPPPREPCKKEPRVNTRPRPLWDAHGDIPLPPSWPTLINTPSFGSVPAEDFTRKKLPSINTYANIPAAQTLLYSKKPITPLPHSLVIKHSRPLILVAKALQVAGRHPLLIGGDFNLAHKSWGYVRTEAAARNLWQQDDDLCLTLITDPLDSTPPDLTFIHHIINSVWTNTQQGLSNDHYIFTISLPQLTAAPPPTKDFTATEWDAFRKIRTGATSAEGTSDVNTWTQALRTGVQKATRVVTTDATVERIDRHQARLLEDKASILARWKGQCLNRHLRWKFSKLDTAIEEQCQTVSQQQWTELCNTMDCNCTSQPRGNSSNTYSTILPLALPSRLGCRAPSYGDP</sequence>
<gene>
    <name evidence="1" type="ORF">HPB50_021841</name>
</gene>
<protein>
    <submittedName>
        <fullName evidence="1">Uncharacterized protein</fullName>
    </submittedName>
</protein>
<accession>A0ACB7TP10</accession>
<organism evidence="1 2">
    <name type="scientific">Hyalomma asiaticum</name>
    <name type="common">Tick</name>
    <dbReference type="NCBI Taxonomy" id="266040"/>
    <lineage>
        <taxon>Eukaryota</taxon>
        <taxon>Metazoa</taxon>
        <taxon>Ecdysozoa</taxon>
        <taxon>Arthropoda</taxon>
        <taxon>Chelicerata</taxon>
        <taxon>Arachnida</taxon>
        <taxon>Acari</taxon>
        <taxon>Parasitiformes</taxon>
        <taxon>Ixodida</taxon>
        <taxon>Ixodoidea</taxon>
        <taxon>Ixodidae</taxon>
        <taxon>Hyalomminae</taxon>
        <taxon>Hyalomma</taxon>
    </lineage>
</organism>
<keyword evidence="2" id="KW-1185">Reference proteome</keyword>
<comment type="caution">
    <text evidence="1">The sequence shown here is derived from an EMBL/GenBank/DDBJ whole genome shotgun (WGS) entry which is preliminary data.</text>
</comment>
<reference evidence="1" key="1">
    <citation type="submission" date="2020-05" db="EMBL/GenBank/DDBJ databases">
        <title>Large-scale comparative analyses of tick genomes elucidate their genetic diversity and vector capacities.</title>
        <authorList>
            <person name="Jia N."/>
            <person name="Wang J."/>
            <person name="Shi W."/>
            <person name="Du L."/>
            <person name="Sun Y."/>
            <person name="Zhan W."/>
            <person name="Jiang J."/>
            <person name="Wang Q."/>
            <person name="Zhang B."/>
            <person name="Ji P."/>
            <person name="Sakyi L.B."/>
            <person name="Cui X."/>
            <person name="Yuan T."/>
            <person name="Jiang B."/>
            <person name="Yang W."/>
            <person name="Lam T.T.-Y."/>
            <person name="Chang Q."/>
            <person name="Ding S."/>
            <person name="Wang X."/>
            <person name="Zhu J."/>
            <person name="Ruan X."/>
            <person name="Zhao L."/>
            <person name="Wei J."/>
            <person name="Que T."/>
            <person name="Du C."/>
            <person name="Cheng J."/>
            <person name="Dai P."/>
            <person name="Han X."/>
            <person name="Huang E."/>
            <person name="Gao Y."/>
            <person name="Liu J."/>
            <person name="Shao H."/>
            <person name="Ye R."/>
            <person name="Li L."/>
            <person name="Wei W."/>
            <person name="Wang X."/>
            <person name="Wang C."/>
            <person name="Yang T."/>
            <person name="Huo Q."/>
            <person name="Li W."/>
            <person name="Guo W."/>
            <person name="Chen H."/>
            <person name="Zhou L."/>
            <person name="Ni X."/>
            <person name="Tian J."/>
            <person name="Zhou Y."/>
            <person name="Sheng Y."/>
            <person name="Liu T."/>
            <person name="Pan Y."/>
            <person name="Xia L."/>
            <person name="Li J."/>
            <person name="Zhao F."/>
            <person name="Cao W."/>
        </authorList>
    </citation>
    <scope>NUCLEOTIDE SEQUENCE</scope>
    <source>
        <strain evidence="1">Hyas-2018</strain>
    </source>
</reference>
<name>A0ACB7TP10_HYAAI</name>
<dbReference type="Proteomes" id="UP000821845">
    <property type="component" value="Chromosome 1"/>
</dbReference>
<evidence type="ECO:0000313" key="2">
    <source>
        <dbReference type="Proteomes" id="UP000821845"/>
    </source>
</evidence>